<dbReference type="Proteomes" id="UP000001075">
    <property type="component" value="Unassembled WGS sequence"/>
</dbReference>
<sequence>MKHYVGSIKIHLVEADGAEAQWHQTNSHNILWSIFSLQQGNTSFEGSEESPGLFSSGSCTCHQ</sequence>
<reference evidence="3" key="1">
    <citation type="journal article" date="2011" name="Nat. Biotechnol.">
        <title>The genomic sequence of the Chinese hamster ovary (CHO)-K1 cell line.</title>
        <authorList>
            <person name="Xu X."/>
            <person name="Nagarajan H."/>
            <person name="Lewis N.E."/>
            <person name="Pan S."/>
            <person name="Cai Z."/>
            <person name="Liu X."/>
            <person name="Chen W."/>
            <person name="Xie M."/>
            <person name="Wang W."/>
            <person name="Hammond S."/>
            <person name="Andersen M.R."/>
            <person name="Neff N."/>
            <person name="Passarelli B."/>
            <person name="Koh W."/>
            <person name="Fan H.C."/>
            <person name="Wang J."/>
            <person name="Gui Y."/>
            <person name="Lee K.H."/>
            <person name="Betenbaugh M.J."/>
            <person name="Quake S.R."/>
            <person name="Famili I."/>
            <person name="Palsson B.O."/>
            <person name="Wang J."/>
        </authorList>
    </citation>
    <scope>NUCLEOTIDE SEQUENCE [LARGE SCALE GENOMIC DNA]</scope>
    <source>
        <strain evidence="3">CHO K1 cell line</strain>
    </source>
</reference>
<protein>
    <submittedName>
        <fullName evidence="2">Uncharacterized protein</fullName>
    </submittedName>
</protein>
<feature type="region of interest" description="Disordered" evidence="1">
    <location>
        <begin position="42"/>
        <end position="63"/>
    </location>
</feature>
<evidence type="ECO:0000313" key="3">
    <source>
        <dbReference type="Proteomes" id="UP000001075"/>
    </source>
</evidence>
<feature type="compositionally biased region" description="Polar residues" evidence="1">
    <location>
        <begin position="53"/>
        <end position="63"/>
    </location>
</feature>
<dbReference type="EMBL" id="JH000025">
    <property type="protein sequence ID" value="EGV95931.1"/>
    <property type="molecule type" value="Genomic_DNA"/>
</dbReference>
<dbReference type="InParanoid" id="G3GU06"/>
<organism evidence="2 3">
    <name type="scientific">Cricetulus griseus</name>
    <name type="common">Chinese hamster</name>
    <name type="synonym">Cricetulus barabensis griseus</name>
    <dbReference type="NCBI Taxonomy" id="10029"/>
    <lineage>
        <taxon>Eukaryota</taxon>
        <taxon>Metazoa</taxon>
        <taxon>Chordata</taxon>
        <taxon>Craniata</taxon>
        <taxon>Vertebrata</taxon>
        <taxon>Euteleostomi</taxon>
        <taxon>Mammalia</taxon>
        <taxon>Eutheria</taxon>
        <taxon>Euarchontoglires</taxon>
        <taxon>Glires</taxon>
        <taxon>Rodentia</taxon>
        <taxon>Myomorpha</taxon>
        <taxon>Muroidea</taxon>
        <taxon>Cricetidae</taxon>
        <taxon>Cricetinae</taxon>
        <taxon>Cricetulus</taxon>
    </lineage>
</organism>
<dbReference type="AlphaFoldDB" id="G3GU06"/>
<evidence type="ECO:0000256" key="1">
    <source>
        <dbReference type="SAM" id="MobiDB-lite"/>
    </source>
</evidence>
<accession>G3GU06</accession>
<name>G3GU06_CRIGR</name>
<evidence type="ECO:0000313" key="2">
    <source>
        <dbReference type="EMBL" id="EGV95931.1"/>
    </source>
</evidence>
<proteinExistence type="predicted"/>
<gene>
    <name evidence="2" type="ORF">I79_001151</name>
</gene>